<reference evidence="3 4" key="1">
    <citation type="submission" date="2012-01" db="EMBL/GenBank/DDBJ databases">
        <title>Complete sequence of chromosome of Clostridium pasteurianum BC1.</title>
        <authorList>
            <consortium name="US DOE Joint Genome Institute"/>
            <person name="Lucas S."/>
            <person name="Han J."/>
            <person name="Lapidus A."/>
            <person name="Cheng J.-F."/>
            <person name="Goodwin L."/>
            <person name="Pitluck S."/>
            <person name="Peters L."/>
            <person name="Mikhailova N."/>
            <person name="Teshima H."/>
            <person name="Detter J.C."/>
            <person name="Han C."/>
            <person name="Tapia R."/>
            <person name="Land M."/>
            <person name="Hauser L."/>
            <person name="Kyrpides N."/>
            <person name="Ivanova N."/>
            <person name="Pagani I."/>
            <person name="Dunn J."/>
            <person name="Taghavi S."/>
            <person name="Francis A."/>
            <person name="van der Lelie D."/>
            <person name="Woyke T."/>
        </authorList>
    </citation>
    <scope>NUCLEOTIDE SEQUENCE [LARGE SCALE GENOMIC DNA]</scope>
    <source>
        <strain evidence="3 4">BC1</strain>
    </source>
</reference>
<dbReference type="RefSeq" id="WP_015615577.1">
    <property type="nucleotide sequence ID" value="NC_021182.1"/>
</dbReference>
<dbReference type="PANTHER" id="PTHR40066">
    <property type="entry name" value="UPF0473 PROTEIN CBO2561/CLC_2432"/>
    <property type="match status" value="1"/>
</dbReference>
<comment type="similarity">
    <text evidence="1 2">Belongs to the UPF0473 family.</text>
</comment>
<sequence length="88" mass="9992">MENDVTNITLLDEDGNEVDFEVITKLDIEENEYVIVAPKDDSDNSEAVVLRIDIDEDGNDILYTVEDEDEFNMVSEAYEALFPDGELN</sequence>
<dbReference type="KEGG" id="cpas:Clopa_2410"/>
<keyword evidence="4" id="KW-1185">Reference proteome</keyword>
<proteinExistence type="inferred from homology"/>
<dbReference type="HOGENOM" id="CLU_146610_8_0_9"/>
<organism evidence="3 4">
    <name type="scientific">Clostridium pasteurianum BC1</name>
    <dbReference type="NCBI Taxonomy" id="86416"/>
    <lineage>
        <taxon>Bacteria</taxon>
        <taxon>Bacillati</taxon>
        <taxon>Bacillota</taxon>
        <taxon>Clostridia</taxon>
        <taxon>Eubacteriales</taxon>
        <taxon>Clostridiaceae</taxon>
        <taxon>Clostridium</taxon>
    </lineage>
</organism>
<protein>
    <recommendedName>
        <fullName evidence="2">UPF0473 protein Clopa_2410</fullName>
    </recommendedName>
</protein>
<accession>R4K3W4</accession>
<dbReference type="AlphaFoldDB" id="R4K3W4"/>
<evidence type="ECO:0000256" key="1">
    <source>
        <dbReference type="ARBA" id="ARBA00008439"/>
    </source>
</evidence>
<evidence type="ECO:0000256" key="2">
    <source>
        <dbReference type="HAMAP-Rule" id="MF_01448"/>
    </source>
</evidence>
<dbReference type="InterPro" id="IPR009711">
    <property type="entry name" value="UPF0473"/>
</dbReference>
<dbReference type="HAMAP" id="MF_01448">
    <property type="entry name" value="UPF0473"/>
    <property type="match status" value="1"/>
</dbReference>
<evidence type="ECO:0000313" key="4">
    <source>
        <dbReference type="Proteomes" id="UP000013523"/>
    </source>
</evidence>
<dbReference type="eggNOG" id="COG3906">
    <property type="taxonomic scope" value="Bacteria"/>
</dbReference>
<name>R4K3W4_CLOPA</name>
<dbReference type="Proteomes" id="UP000013523">
    <property type="component" value="Chromosome"/>
</dbReference>
<gene>
    <name evidence="3" type="ORF">Clopa_2410</name>
</gene>
<dbReference type="PANTHER" id="PTHR40066:SF1">
    <property type="entry name" value="UPF0473 PROTEIN CBO2561_CLC_2432"/>
    <property type="match status" value="1"/>
</dbReference>
<dbReference type="OrthoDB" id="9811971at2"/>
<evidence type="ECO:0000313" key="3">
    <source>
        <dbReference type="EMBL" id="AGK97273.1"/>
    </source>
</evidence>
<dbReference type="STRING" id="86416.Clopa_2410"/>
<dbReference type="Pfam" id="PF06949">
    <property type="entry name" value="DUF1292"/>
    <property type="match status" value="1"/>
</dbReference>
<dbReference type="EMBL" id="CP003261">
    <property type="protein sequence ID" value="AGK97273.1"/>
    <property type="molecule type" value="Genomic_DNA"/>
</dbReference>
<dbReference type="PATRIC" id="fig|86416.3.peg.2392"/>